<dbReference type="InterPro" id="IPR015797">
    <property type="entry name" value="NUDIX_hydrolase-like_dom_sf"/>
</dbReference>
<dbReference type="Pfam" id="PF00293">
    <property type="entry name" value="NUDIX"/>
    <property type="match status" value="1"/>
</dbReference>
<dbReference type="GO" id="GO:0035539">
    <property type="term" value="F:8-oxo-7,8-dihydrodeoxyguanosine triphosphate pyrophosphatase activity"/>
    <property type="evidence" value="ECO:0007669"/>
    <property type="project" value="UniProtKB-EC"/>
</dbReference>
<organism evidence="8 9">
    <name type="scientific">Hyunsoonleella rubra</name>
    <dbReference type="NCBI Taxonomy" id="1737062"/>
    <lineage>
        <taxon>Bacteria</taxon>
        <taxon>Pseudomonadati</taxon>
        <taxon>Bacteroidota</taxon>
        <taxon>Flavobacteriia</taxon>
        <taxon>Flavobacteriales</taxon>
        <taxon>Flavobacteriaceae</taxon>
    </lineage>
</organism>
<comment type="caution">
    <text evidence="8">The sequence shown here is derived from an EMBL/GenBank/DDBJ whole genome shotgun (WGS) entry which is preliminary data.</text>
</comment>
<comment type="cofactor">
    <cofactor evidence="1">
        <name>Mn(2+)</name>
        <dbReference type="ChEBI" id="CHEBI:29035"/>
    </cofactor>
</comment>
<keyword evidence="3" id="KW-0479">Metal-binding</keyword>
<protein>
    <submittedName>
        <fullName evidence="8">NUDIX hydrolase</fullName>
        <ecNumber evidence="8">3.6.1.55</ecNumber>
    </submittedName>
</protein>
<evidence type="ECO:0000259" key="7">
    <source>
        <dbReference type="PROSITE" id="PS51462"/>
    </source>
</evidence>
<feature type="domain" description="Nudix hydrolase" evidence="7">
    <location>
        <begin position="51"/>
        <end position="188"/>
    </location>
</feature>
<dbReference type="Gene3D" id="3.90.79.10">
    <property type="entry name" value="Nucleoside Triphosphate Pyrophosphohydrolase"/>
    <property type="match status" value="1"/>
</dbReference>
<dbReference type="PANTHER" id="PTHR12992:SF11">
    <property type="entry name" value="MITOCHONDRIAL COENZYME A DIPHOSPHATASE NUDT8"/>
    <property type="match status" value="1"/>
</dbReference>
<dbReference type="PANTHER" id="PTHR12992">
    <property type="entry name" value="NUDIX HYDROLASE"/>
    <property type="match status" value="1"/>
</dbReference>
<keyword evidence="6" id="KW-0464">Manganese</keyword>
<evidence type="ECO:0000256" key="4">
    <source>
        <dbReference type="ARBA" id="ARBA00022801"/>
    </source>
</evidence>
<evidence type="ECO:0000256" key="5">
    <source>
        <dbReference type="ARBA" id="ARBA00022842"/>
    </source>
</evidence>
<accession>A0ABW5TEZ6</accession>
<dbReference type="EC" id="3.6.1.55" evidence="8"/>
<dbReference type="InterPro" id="IPR000086">
    <property type="entry name" value="NUDIX_hydrolase_dom"/>
</dbReference>
<dbReference type="InterPro" id="IPR045121">
    <property type="entry name" value="CoAse"/>
</dbReference>
<sequence>MPAYTMDFDDFLKLLSKIKNIPLPAETSHFKMMPPFRRELLKRQEEAIKNAKQAGVMALFYPKDDNKTHFILILRNTYKGVHSAQVSFPGGKLEKGDKSLEYTAVRETFEEVGVPEKDIEVIKPISQVYIPPSNFYVQPFIGISKNRPKFIKEEAEVEQLIEVELADLLDASSLAMKRVTASYKIDIEVPAFKLNGFTVWGATAMMLSEIKDLLQSYE</sequence>
<evidence type="ECO:0000256" key="2">
    <source>
        <dbReference type="ARBA" id="ARBA00001946"/>
    </source>
</evidence>
<dbReference type="SUPFAM" id="SSF55811">
    <property type="entry name" value="Nudix"/>
    <property type="match status" value="1"/>
</dbReference>
<dbReference type="EMBL" id="JBHULY010000034">
    <property type="protein sequence ID" value="MFD2727260.1"/>
    <property type="molecule type" value="Genomic_DNA"/>
</dbReference>
<evidence type="ECO:0000313" key="9">
    <source>
        <dbReference type="Proteomes" id="UP001597476"/>
    </source>
</evidence>
<evidence type="ECO:0000313" key="8">
    <source>
        <dbReference type="EMBL" id="MFD2727260.1"/>
    </source>
</evidence>
<evidence type="ECO:0000256" key="1">
    <source>
        <dbReference type="ARBA" id="ARBA00001936"/>
    </source>
</evidence>
<keyword evidence="5" id="KW-0460">Magnesium</keyword>
<evidence type="ECO:0000256" key="6">
    <source>
        <dbReference type="ARBA" id="ARBA00023211"/>
    </source>
</evidence>
<reference evidence="9" key="1">
    <citation type="journal article" date="2019" name="Int. J. Syst. Evol. Microbiol.">
        <title>The Global Catalogue of Microorganisms (GCM) 10K type strain sequencing project: providing services to taxonomists for standard genome sequencing and annotation.</title>
        <authorList>
            <consortium name="The Broad Institute Genomics Platform"/>
            <consortium name="The Broad Institute Genome Sequencing Center for Infectious Disease"/>
            <person name="Wu L."/>
            <person name="Ma J."/>
        </authorList>
    </citation>
    <scope>NUCLEOTIDE SEQUENCE [LARGE SCALE GENOMIC DNA]</scope>
    <source>
        <strain evidence="9">KCTC 42398</strain>
    </source>
</reference>
<name>A0ABW5TEZ6_9FLAO</name>
<evidence type="ECO:0000256" key="3">
    <source>
        <dbReference type="ARBA" id="ARBA00022723"/>
    </source>
</evidence>
<keyword evidence="4 8" id="KW-0378">Hydrolase</keyword>
<keyword evidence="9" id="KW-1185">Reference proteome</keyword>
<dbReference type="PROSITE" id="PS51462">
    <property type="entry name" value="NUDIX"/>
    <property type="match status" value="1"/>
</dbReference>
<dbReference type="CDD" id="cd03426">
    <property type="entry name" value="NUDIX_CoAse_Nudt7"/>
    <property type="match status" value="1"/>
</dbReference>
<proteinExistence type="predicted"/>
<dbReference type="Proteomes" id="UP001597476">
    <property type="component" value="Unassembled WGS sequence"/>
</dbReference>
<dbReference type="RefSeq" id="WP_380292947.1">
    <property type="nucleotide sequence ID" value="NZ_JBHULY010000034.1"/>
</dbReference>
<gene>
    <name evidence="8" type="ORF">ACFSR8_13645</name>
</gene>
<comment type="cofactor">
    <cofactor evidence="2">
        <name>Mg(2+)</name>
        <dbReference type="ChEBI" id="CHEBI:18420"/>
    </cofactor>
</comment>